<evidence type="ECO:0000313" key="3">
    <source>
        <dbReference type="Ensembl" id="ENSAPEP00000025730.1"/>
    </source>
</evidence>
<dbReference type="GeneTree" id="ENSGT00940000164359"/>
<dbReference type="AlphaFoldDB" id="A0A3P8TIV5"/>
<evidence type="ECO:0000259" key="2">
    <source>
        <dbReference type="PROSITE" id="PS50309"/>
    </source>
</evidence>
<reference evidence="3 4" key="1">
    <citation type="submission" date="2018-03" db="EMBL/GenBank/DDBJ databases">
        <title>Finding Nemo's genes: A chromosome-scale reference assembly of the genome of the orange clownfish Amphiprion percula.</title>
        <authorList>
            <person name="Lehmann R."/>
        </authorList>
    </citation>
    <scope>NUCLEOTIDE SEQUENCE</scope>
</reference>
<dbReference type="SUPFAM" id="SSF89837">
    <property type="entry name" value="Doublecortin (DC)"/>
    <property type="match status" value="2"/>
</dbReference>
<proteinExistence type="predicted"/>
<dbReference type="FunFam" id="3.10.20.230:FF:000011">
    <property type="entry name" value="Doublecortin domain containing 2B"/>
    <property type="match status" value="1"/>
</dbReference>
<dbReference type="PROSITE" id="PS50309">
    <property type="entry name" value="DC"/>
    <property type="match status" value="2"/>
</dbReference>
<dbReference type="Pfam" id="PF03607">
    <property type="entry name" value="DCX"/>
    <property type="match status" value="2"/>
</dbReference>
<feature type="domain" description="Doublecortin" evidence="2">
    <location>
        <begin position="11"/>
        <end position="93"/>
    </location>
</feature>
<keyword evidence="4" id="KW-1185">Reference proteome</keyword>
<dbReference type="GO" id="GO:0005874">
    <property type="term" value="C:microtubule"/>
    <property type="evidence" value="ECO:0007669"/>
    <property type="project" value="TreeGrafter"/>
</dbReference>
<name>A0A3P8TIV5_AMPPE</name>
<dbReference type="FunFam" id="3.10.20.230:FF:000004">
    <property type="entry name" value="Doublecortin domain containing 2"/>
    <property type="match status" value="1"/>
</dbReference>
<evidence type="ECO:0000313" key="4">
    <source>
        <dbReference type="Proteomes" id="UP000265080"/>
    </source>
</evidence>
<dbReference type="Proteomes" id="UP000265080">
    <property type="component" value="Chromosome 18"/>
</dbReference>
<evidence type="ECO:0000256" key="1">
    <source>
        <dbReference type="ARBA" id="ARBA00022737"/>
    </source>
</evidence>
<dbReference type="PANTHER" id="PTHR23004">
    <property type="entry name" value="DOUBLECORTIN DOMAIN CONTAINING 2"/>
    <property type="match status" value="1"/>
</dbReference>
<keyword evidence="1" id="KW-0677">Repeat</keyword>
<dbReference type="SMART" id="SM00537">
    <property type="entry name" value="DCX"/>
    <property type="match status" value="2"/>
</dbReference>
<reference evidence="3" key="2">
    <citation type="submission" date="2025-08" db="UniProtKB">
        <authorList>
            <consortium name="Ensembl"/>
        </authorList>
    </citation>
    <scope>IDENTIFICATION</scope>
</reference>
<reference evidence="3" key="3">
    <citation type="submission" date="2025-09" db="UniProtKB">
        <authorList>
            <consortium name="Ensembl"/>
        </authorList>
    </citation>
    <scope>IDENTIFICATION</scope>
</reference>
<dbReference type="PANTHER" id="PTHR23004:SF10">
    <property type="entry name" value="DOUBLECORTIN DOMAIN-CONTAINING PROTEIN 2B"/>
    <property type="match status" value="1"/>
</dbReference>
<organism evidence="3 4">
    <name type="scientific">Amphiprion percula</name>
    <name type="common">Orange clownfish</name>
    <name type="synonym">Lutjanus percula</name>
    <dbReference type="NCBI Taxonomy" id="161767"/>
    <lineage>
        <taxon>Eukaryota</taxon>
        <taxon>Metazoa</taxon>
        <taxon>Chordata</taxon>
        <taxon>Craniata</taxon>
        <taxon>Vertebrata</taxon>
        <taxon>Euteleostomi</taxon>
        <taxon>Actinopterygii</taxon>
        <taxon>Neopterygii</taxon>
        <taxon>Teleostei</taxon>
        <taxon>Neoteleostei</taxon>
        <taxon>Acanthomorphata</taxon>
        <taxon>Ovalentaria</taxon>
        <taxon>Pomacentridae</taxon>
        <taxon>Amphiprion</taxon>
    </lineage>
</organism>
<dbReference type="InterPro" id="IPR003533">
    <property type="entry name" value="Doublecortin_dom"/>
</dbReference>
<dbReference type="Gene3D" id="3.10.20.230">
    <property type="entry name" value="Doublecortin domain"/>
    <property type="match status" value="2"/>
</dbReference>
<protein>
    <submittedName>
        <fullName evidence="3">Doublecortin domain containing 2B</fullName>
    </submittedName>
</protein>
<sequence>FSATFLLPPVKNVVVYRNGDPFYTGRRFVVNQRQVATMEAFLNEVTHNIGAPLAVRTLYTPRQGHRVTDLQDLQTGAQYVAAGFERFKKLESKKAALLVSSSMCPPSVFRNGDLLCPPFRFIIPRSMQQDLEQILSLITEKVSLRTGAVRRLCSLEGVTVSSAGELETGHCYVAVGTERFKKLPYVELLVSKATERYCYARSSVCVQKYVFMCNCSVFQHEILPSVFKRAGRKRREEVRGAEEVQEDENTATELPVDQVSFIHVCSIFI</sequence>
<dbReference type="GO" id="GO:0035556">
    <property type="term" value="P:intracellular signal transduction"/>
    <property type="evidence" value="ECO:0007669"/>
    <property type="project" value="InterPro"/>
</dbReference>
<dbReference type="InterPro" id="IPR036572">
    <property type="entry name" value="Doublecortin_dom_sf"/>
</dbReference>
<dbReference type="Ensembl" id="ENSAPET00000026409.1">
    <property type="protein sequence ID" value="ENSAPEP00000025730.1"/>
    <property type="gene ID" value="ENSAPEG00000018238.1"/>
</dbReference>
<feature type="domain" description="Doublecortin" evidence="2">
    <location>
        <begin position="108"/>
        <end position="186"/>
    </location>
</feature>
<dbReference type="GO" id="GO:0005815">
    <property type="term" value="C:microtubule organizing center"/>
    <property type="evidence" value="ECO:0007669"/>
    <property type="project" value="TreeGrafter"/>
</dbReference>
<accession>A0A3P8TIV5</accession>